<accession>A0ACC0MUM1</accession>
<name>A0ACC0MUM1_RHOML</name>
<reference evidence="1" key="1">
    <citation type="submission" date="2022-02" db="EMBL/GenBank/DDBJ databases">
        <title>Plant Genome Project.</title>
        <authorList>
            <person name="Zhang R.-G."/>
        </authorList>
    </citation>
    <scope>NUCLEOTIDE SEQUENCE</scope>
    <source>
        <strain evidence="1">AT1</strain>
    </source>
</reference>
<evidence type="ECO:0000313" key="1">
    <source>
        <dbReference type="EMBL" id="KAI8544182.1"/>
    </source>
</evidence>
<dbReference type="Proteomes" id="UP001062846">
    <property type="component" value="Chromosome 8"/>
</dbReference>
<organism evidence="1 2">
    <name type="scientific">Rhododendron molle</name>
    <name type="common">Chinese azalea</name>
    <name type="synonym">Azalea mollis</name>
    <dbReference type="NCBI Taxonomy" id="49168"/>
    <lineage>
        <taxon>Eukaryota</taxon>
        <taxon>Viridiplantae</taxon>
        <taxon>Streptophyta</taxon>
        <taxon>Embryophyta</taxon>
        <taxon>Tracheophyta</taxon>
        <taxon>Spermatophyta</taxon>
        <taxon>Magnoliopsida</taxon>
        <taxon>eudicotyledons</taxon>
        <taxon>Gunneridae</taxon>
        <taxon>Pentapetalae</taxon>
        <taxon>asterids</taxon>
        <taxon>Ericales</taxon>
        <taxon>Ericaceae</taxon>
        <taxon>Ericoideae</taxon>
        <taxon>Rhodoreae</taxon>
        <taxon>Rhododendron</taxon>
    </lineage>
</organism>
<proteinExistence type="predicted"/>
<protein>
    <submittedName>
        <fullName evidence="1">Uncharacterized protein</fullName>
    </submittedName>
</protein>
<comment type="caution">
    <text evidence="1">The sequence shown here is derived from an EMBL/GenBank/DDBJ whole genome shotgun (WGS) entry which is preliminary data.</text>
</comment>
<keyword evidence="2" id="KW-1185">Reference proteome</keyword>
<evidence type="ECO:0000313" key="2">
    <source>
        <dbReference type="Proteomes" id="UP001062846"/>
    </source>
</evidence>
<dbReference type="EMBL" id="CM046395">
    <property type="protein sequence ID" value="KAI8544182.1"/>
    <property type="molecule type" value="Genomic_DNA"/>
</dbReference>
<sequence>MGYVSTLKSVVVAVDGGGGLRGWVVVVAGGVPGVELGGGGSHALSLFSENFEREWKKKGKRGSLFVT</sequence>
<gene>
    <name evidence="1" type="ORF">RHMOL_Rhmol08G0275900</name>
</gene>